<name>A0A0M2HG10_MICTR</name>
<accession>A0A0M2HG10</accession>
<feature type="region of interest" description="Disordered" evidence="1">
    <location>
        <begin position="146"/>
        <end position="173"/>
    </location>
</feature>
<sequence>MRLSDQIREEMEDGRIVVSPADKLFPTPSAAVMNDGESAESWHTRNERLREKGYNGNGMGMPLTIAVQTLLPTPSAAIADGGQTSRSGARKGEPLLGGIAVEAATRSLLPTPNAALATSGPDYARGGRDAGGDDLATKIALLPTTTTAQDSEASGNGTGVTLPDVLQRERRGPVSDVDWGEYEPAIRQWEAVIGRPAPSPVRYDGRDGKPRLNPEFTEWMMGWPAGWLTDPVIGLTRAQALRAAGNGVVTLQARLAIRELLSREGVPRVRRAA</sequence>
<evidence type="ECO:0008006" key="4">
    <source>
        <dbReference type="Google" id="ProtNLM"/>
    </source>
</evidence>
<comment type="caution">
    <text evidence="2">The sequence shown here is derived from an EMBL/GenBank/DDBJ whole genome shotgun (WGS) entry which is preliminary data.</text>
</comment>
<protein>
    <recommendedName>
        <fullName evidence="4">DNA (cytosine-5-)-methyltransferase</fullName>
    </recommendedName>
</protein>
<dbReference type="EMBL" id="JYJA01000015">
    <property type="protein sequence ID" value="KJL45586.1"/>
    <property type="molecule type" value="Genomic_DNA"/>
</dbReference>
<dbReference type="PATRIC" id="fig|69370.6.peg.145"/>
<dbReference type="AlphaFoldDB" id="A0A0M2HG10"/>
<gene>
    <name evidence="2" type="ORF">RS82_00138</name>
</gene>
<feature type="compositionally biased region" description="Polar residues" evidence="1">
    <location>
        <begin position="146"/>
        <end position="155"/>
    </location>
</feature>
<evidence type="ECO:0000256" key="1">
    <source>
        <dbReference type="SAM" id="MobiDB-lite"/>
    </source>
</evidence>
<dbReference type="Proteomes" id="UP000034098">
    <property type="component" value="Unassembled WGS sequence"/>
</dbReference>
<reference evidence="2 3" key="1">
    <citation type="submission" date="2015-02" db="EMBL/GenBank/DDBJ databases">
        <title>Draft genome sequences of ten Microbacterium spp. with emphasis on heavy metal contaminated environments.</title>
        <authorList>
            <person name="Corretto E."/>
        </authorList>
    </citation>
    <scope>NUCLEOTIDE SEQUENCE [LARGE SCALE GENOMIC DNA]</scope>
    <source>
        <strain evidence="2 3">DSM 8608</strain>
    </source>
</reference>
<evidence type="ECO:0000313" key="3">
    <source>
        <dbReference type="Proteomes" id="UP000034098"/>
    </source>
</evidence>
<feature type="region of interest" description="Disordered" evidence="1">
    <location>
        <begin position="112"/>
        <end position="131"/>
    </location>
</feature>
<proteinExistence type="predicted"/>
<organism evidence="2 3">
    <name type="scientific">Microbacterium trichothecenolyticum</name>
    <name type="common">Aureobacterium trichothecenolyticum</name>
    <dbReference type="NCBI Taxonomy" id="69370"/>
    <lineage>
        <taxon>Bacteria</taxon>
        <taxon>Bacillati</taxon>
        <taxon>Actinomycetota</taxon>
        <taxon>Actinomycetes</taxon>
        <taxon>Micrococcales</taxon>
        <taxon>Microbacteriaceae</taxon>
        <taxon>Microbacterium</taxon>
    </lineage>
</organism>
<evidence type="ECO:0000313" key="2">
    <source>
        <dbReference type="EMBL" id="KJL45586.1"/>
    </source>
</evidence>
<keyword evidence="3" id="KW-1185">Reference proteome</keyword>